<sequence length="1021" mass="103451">MPDHVERRTGSYVDSVSLMQVSRAAAGAPGVDAAQVAMATELNLDVIRGMGFDVPEGSPNDLLVAVRGSDEGIAAALAVVAEELTRRRGATGGLGAGLGAAPAPRTTAAAITAVGADLALVSVPGAHAVAEALDAITAGVSVMVFSDNVPVEDEVALKDAAARAGVLVMGPDCGTAVVGGVALGFANVVQPGSVGIVAASGTGAQQVMALLDAAGVGVSHCLGVGGRDLSSAVGGRSTRQALGALAADPVTERIVVVSKPPAPEVLAELESYAAGLGKPVQWATLGAGRPDLTAAVEALLAAAGTGVGADDGAGDGPGAQRVWPEWAGASSDEIGEGSLRGLFCGGTLADEAMLIAAEYLGDVRSNIPLRPNLALGPGLRDSGHVVIDFGDDSMTQGRAHPMIDPSLRLERIAVEAADPTCGVLLLDLVLGHGAHPDPAPELAAAITAARETAAAAGRDLPVVVSLTGTSGDPPGLERSAETLADAGATVLLSNADATRHAIHLLGRRTWPLESGTGGTAYGSGDARTAVGTDAAPRSHPQPPPQSREQFVGVQTLLSSEIVVATAGAGLFADSLRAQAVSVSEVDWQPPMPGTERDLAVVLADDRRAAANAEALRRMTAAGADLVDVRPARDALGLEVGTFLHAGPPIEFARASGPLKGALMGAMLLEGLADTAEEAEAKLEKGDGITLEPCHHRDAVGPMAGVISPSMWVYELRDEVHDNTSWCSLNEGLGKVLRYGAYGPEVIERLRWMNAVLGPILQQAVRARVDASGPVDVKAIIAQMLQMGDEGHNRNRAGSLMLLRELLPTMITADASSTDIAEAVRFSGANEHFFLNLGMPACKLSTLAAHGIPGSSVVTTMARNGTDFGIRVSGTGDAWFTGPANTPEGLFLGSYGPDDANPDIGDSAITETAGIGGFAMAAAPAIVKFVGGDVPFALRATQTMYAITVGEHTAHQVPILEFRGTPTGIDVTAVVRTGILPQINTGMAGRVAGTGQVGAGLVTPPAECFTAALAALAEATHG</sequence>
<dbReference type="Gene3D" id="3.90.1710.10">
    <property type="entry name" value="Enterococcus faecalis V583 domain"/>
    <property type="match status" value="1"/>
</dbReference>
<dbReference type="GO" id="GO:0005829">
    <property type="term" value="C:cytosol"/>
    <property type="evidence" value="ECO:0007669"/>
    <property type="project" value="TreeGrafter"/>
</dbReference>
<dbReference type="Gene3D" id="3.40.50.261">
    <property type="entry name" value="Succinyl-CoA synthetase domains"/>
    <property type="match status" value="2"/>
</dbReference>
<name>A0A543I0B4_9MICO</name>
<dbReference type="Pfam" id="PF06545">
    <property type="entry name" value="AllG"/>
    <property type="match status" value="1"/>
</dbReference>
<evidence type="ECO:0000256" key="1">
    <source>
        <dbReference type="SAM" id="MobiDB-lite"/>
    </source>
</evidence>
<keyword evidence="4" id="KW-1185">Reference proteome</keyword>
<dbReference type="AlphaFoldDB" id="A0A543I0B4"/>
<feature type="region of interest" description="Disordered" evidence="1">
    <location>
        <begin position="513"/>
        <end position="547"/>
    </location>
</feature>
<evidence type="ECO:0000313" key="3">
    <source>
        <dbReference type="EMBL" id="TQM64029.1"/>
    </source>
</evidence>
<dbReference type="GO" id="GO:0004775">
    <property type="term" value="F:succinate-CoA ligase (ADP-forming) activity"/>
    <property type="evidence" value="ECO:0007669"/>
    <property type="project" value="TreeGrafter"/>
</dbReference>
<dbReference type="InterPro" id="IPR005811">
    <property type="entry name" value="SUCC_ACL_C"/>
</dbReference>
<dbReference type="InterPro" id="IPR024033">
    <property type="entry name" value="OXTCase_su_AllG_h-dom"/>
</dbReference>
<dbReference type="PANTHER" id="PTHR11117">
    <property type="entry name" value="SUCCINYL-COA LIGASE SUBUNIT ALPHA"/>
    <property type="match status" value="1"/>
</dbReference>
<dbReference type="GO" id="GO:0004776">
    <property type="term" value="F:succinate-CoA ligase (GDP-forming) activity"/>
    <property type="evidence" value="ECO:0007669"/>
    <property type="project" value="TreeGrafter"/>
</dbReference>
<proteinExistence type="predicted"/>
<organism evidence="3 4">
    <name type="scientific">Humibacillus xanthopallidus</name>
    <dbReference type="NCBI Taxonomy" id="412689"/>
    <lineage>
        <taxon>Bacteria</taxon>
        <taxon>Bacillati</taxon>
        <taxon>Actinomycetota</taxon>
        <taxon>Actinomycetes</taxon>
        <taxon>Micrococcales</taxon>
        <taxon>Intrasporangiaceae</taxon>
        <taxon>Humibacillus</taxon>
    </lineage>
</organism>
<dbReference type="Gene3D" id="3.90.1700.10">
    <property type="entry name" value="v583 domain like"/>
    <property type="match status" value="1"/>
</dbReference>
<dbReference type="InterPro" id="IPR036291">
    <property type="entry name" value="NAD(P)-bd_dom_sf"/>
</dbReference>
<dbReference type="Proteomes" id="UP000316747">
    <property type="component" value="Unassembled WGS sequence"/>
</dbReference>
<evidence type="ECO:0000313" key="4">
    <source>
        <dbReference type="Proteomes" id="UP000316747"/>
    </source>
</evidence>
<dbReference type="SUPFAM" id="SSF51735">
    <property type="entry name" value="NAD(P)-binding Rossmann-fold domains"/>
    <property type="match status" value="1"/>
</dbReference>
<dbReference type="SUPFAM" id="SSF52210">
    <property type="entry name" value="Succinyl-CoA synthetase domains"/>
    <property type="match status" value="2"/>
</dbReference>
<evidence type="ECO:0000259" key="2">
    <source>
        <dbReference type="Pfam" id="PF00549"/>
    </source>
</evidence>
<dbReference type="RefSeq" id="WP_141841740.1">
    <property type="nucleotide sequence ID" value="NZ_VFPM01000001.1"/>
</dbReference>
<accession>A0A543I0B4</accession>
<dbReference type="EMBL" id="VFPM01000001">
    <property type="protein sequence ID" value="TQM64029.1"/>
    <property type="molecule type" value="Genomic_DNA"/>
</dbReference>
<dbReference type="GO" id="GO:0006099">
    <property type="term" value="P:tricarboxylic acid cycle"/>
    <property type="evidence" value="ECO:0007669"/>
    <property type="project" value="TreeGrafter"/>
</dbReference>
<feature type="domain" description="ATP-citrate synthase/succinyl-CoA ligase C-terminal" evidence="2">
    <location>
        <begin position="342"/>
        <end position="501"/>
    </location>
</feature>
<dbReference type="OrthoDB" id="6193532at2"/>
<dbReference type="Gene3D" id="1.10.10.660">
    <property type="entry name" value="conserved protein of unknown function from Enterococcus faecalis V583"/>
    <property type="match status" value="1"/>
</dbReference>
<dbReference type="Pfam" id="PF00549">
    <property type="entry name" value="Ligase_CoA"/>
    <property type="match status" value="1"/>
</dbReference>
<comment type="caution">
    <text evidence="3">The sequence shown here is derived from an EMBL/GenBank/DDBJ whole genome shotgun (WGS) entry which is preliminary data.</text>
</comment>
<dbReference type="GO" id="GO:0009361">
    <property type="term" value="C:succinate-CoA ligase complex (ADP-forming)"/>
    <property type="evidence" value="ECO:0007669"/>
    <property type="project" value="TreeGrafter"/>
</dbReference>
<reference evidence="3 4" key="1">
    <citation type="submission" date="2019-06" db="EMBL/GenBank/DDBJ databases">
        <title>Genome sequencing of plant associated microbes to promote plant fitness in Sorghum bicolor and Oryza sativa.</title>
        <authorList>
            <person name="Coleman-Derr D."/>
        </authorList>
    </citation>
    <scope>NUCLEOTIDE SEQUENCE [LARGE SCALE GENOMIC DNA]</scope>
    <source>
        <strain evidence="3 4">KV-663</strain>
    </source>
</reference>
<dbReference type="InterPro" id="IPR016102">
    <property type="entry name" value="Succinyl-CoA_synth-like"/>
</dbReference>
<dbReference type="PANTHER" id="PTHR11117:SF24">
    <property type="entry name" value="PROTEIN FDRA"/>
    <property type="match status" value="1"/>
</dbReference>
<dbReference type="InterPro" id="IPR009499">
    <property type="entry name" value="AllG-like"/>
</dbReference>
<gene>
    <name evidence="3" type="ORF">FBY41_0387</name>
</gene>
<protein>
    <submittedName>
        <fullName evidence="3">Succinyl-CoA synthetase alpha subunit</fullName>
    </submittedName>
</protein>
<dbReference type="Gene3D" id="3.40.50.720">
    <property type="entry name" value="NAD(P)-binding Rossmann-like Domain"/>
    <property type="match status" value="1"/>
</dbReference>